<reference evidence="7 8" key="1">
    <citation type="journal article" date="2020" name="Front. Microbiol.">
        <title>Single-cell genomics of novel Actinobacteria with the Wood-Ljungdahl pathway discovered in a serpentinizing system.</title>
        <authorList>
            <person name="Merino N."/>
            <person name="Kawai M."/>
            <person name="Boyd E.S."/>
            <person name="Colman D.R."/>
            <person name="McGlynn S.E."/>
            <person name="Nealson K.H."/>
            <person name="Kurokawa K."/>
            <person name="Hongoh Y."/>
        </authorList>
    </citation>
    <scope>NUCLEOTIDE SEQUENCE [LARGE SCALE GENOMIC DNA]</scope>
    <source>
        <strain evidence="7 8">S33</strain>
    </source>
</reference>
<dbReference type="PANTHER" id="PTHR43409:SF16">
    <property type="entry name" value="SLR0320 PROTEIN"/>
    <property type="match status" value="1"/>
</dbReference>
<dbReference type="Gene3D" id="3.40.50.280">
    <property type="entry name" value="Cobalamin-binding domain"/>
    <property type="match status" value="1"/>
</dbReference>
<evidence type="ECO:0000259" key="6">
    <source>
        <dbReference type="PROSITE" id="PS51918"/>
    </source>
</evidence>
<name>A0A6V8QAY9_9ACTN</name>
<evidence type="ECO:0000256" key="5">
    <source>
        <dbReference type="ARBA" id="ARBA00023014"/>
    </source>
</evidence>
<comment type="caution">
    <text evidence="7">The sequence shown here is derived from an EMBL/GenBank/DDBJ whole genome shotgun (WGS) entry which is preliminary data.</text>
</comment>
<dbReference type="PANTHER" id="PTHR43409">
    <property type="entry name" value="ANAEROBIC MAGNESIUM-PROTOPORPHYRIN IX MONOMETHYL ESTER CYCLASE-RELATED"/>
    <property type="match status" value="1"/>
</dbReference>
<dbReference type="Proteomes" id="UP000591948">
    <property type="component" value="Unassembled WGS sequence"/>
</dbReference>
<dbReference type="Gene3D" id="3.20.20.70">
    <property type="entry name" value="Aldolase class I"/>
    <property type="match status" value="1"/>
</dbReference>
<evidence type="ECO:0000313" key="7">
    <source>
        <dbReference type="EMBL" id="GFP27223.1"/>
    </source>
</evidence>
<dbReference type="GO" id="GO:0046872">
    <property type="term" value="F:metal ion binding"/>
    <property type="evidence" value="ECO:0007669"/>
    <property type="project" value="UniProtKB-KW"/>
</dbReference>
<proteinExistence type="predicted"/>
<dbReference type="SMART" id="SM00729">
    <property type="entry name" value="Elp3"/>
    <property type="match status" value="1"/>
</dbReference>
<dbReference type="AlphaFoldDB" id="A0A6V8QAY9"/>
<dbReference type="InterPro" id="IPR013785">
    <property type="entry name" value="Aldolase_TIM"/>
</dbReference>
<keyword evidence="8" id="KW-1185">Reference proteome</keyword>
<evidence type="ECO:0000256" key="3">
    <source>
        <dbReference type="ARBA" id="ARBA00022723"/>
    </source>
</evidence>
<comment type="cofactor">
    <cofactor evidence="1">
        <name>[4Fe-4S] cluster</name>
        <dbReference type="ChEBI" id="CHEBI:49883"/>
    </cofactor>
</comment>
<organism evidence="7 8">
    <name type="scientific">Candidatus Hakubella thermalkaliphila</name>
    <dbReference type="NCBI Taxonomy" id="2754717"/>
    <lineage>
        <taxon>Bacteria</taxon>
        <taxon>Bacillati</taxon>
        <taxon>Actinomycetota</taxon>
        <taxon>Actinomycetota incertae sedis</taxon>
        <taxon>Candidatus Hakubellales</taxon>
        <taxon>Candidatus Hakubellaceae</taxon>
        <taxon>Candidatus Hakubella</taxon>
    </lineage>
</organism>
<dbReference type="InterPro" id="IPR051198">
    <property type="entry name" value="BchE-like"/>
</dbReference>
<dbReference type="EMBL" id="BLRY01000022">
    <property type="protein sequence ID" value="GFP27223.1"/>
    <property type="molecule type" value="Genomic_DNA"/>
</dbReference>
<keyword evidence="3" id="KW-0479">Metal-binding</keyword>
<dbReference type="Pfam" id="PF04055">
    <property type="entry name" value="Radical_SAM"/>
    <property type="match status" value="1"/>
</dbReference>
<dbReference type="GO" id="GO:0005829">
    <property type="term" value="C:cytosol"/>
    <property type="evidence" value="ECO:0007669"/>
    <property type="project" value="TreeGrafter"/>
</dbReference>
<keyword evidence="4" id="KW-0408">Iron</keyword>
<keyword evidence="2" id="KW-0949">S-adenosyl-L-methionine</keyword>
<dbReference type="SFLD" id="SFLDS00029">
    <property type="entry name" value="Radical_SAM"/>
    <property type="match status" value="1"/>
</dbReference>
<dbReference type="InterPro" id="IPR006638">
    <property type="entry name" value="Elp3/MiaA/NifB-like_rSAM"/>
</dbReference>
<feature type="domain" description="Radical SAM core" evidence="6">
    <location>
        <begin position="225"/>
        <end position="455"/>
    </location>
</feature>
<dbReference type="GO" id="GO:0051536">
    <property type="term" value="F:iron-sulfur cluster binding"/>
    <property type="evidence" value="ECO:0007669"/>
    <property type="project" value="UniProtKB-KW"/>
</dbReference>
<sequence length="514" mass="58993">MKVMIAYPPLEGKGCPMLGQNRQFQWFRNPTYIYPMVPASAATLSKENGYEVIWADGIAERWSYEQFLNLVYRERPDLIVMETKTPVVKRHWRIIDELKGLFSSDPPQIVLVGDHVTALPEESMRNSQVDFILTGGDYDFLLLDLCRYLSSRGTGENAANSAAQRPENCGPRASQPALPPGIWYRHNGEIKDTGPFRLDHDLDFLPFIDRDLTKWQLYAYKNGNFKRTPGTYTMAGRDCWWGRCSFCSWTTLYPGQYHRARSPQKLLDEIGFLIENYGVKEIMDDSGTFPVGEWLRELCQGMIERGYNKKVTVDCNMRFGILTQEDYDLMAQAGFRFILFGLESANQETLDRINKSLRVEQIIEGAKMAKRAGLEPHITAMVGYPWESKAQAQRTIELAKDLFGKGYVDSLQATIVIPYPGTPLYYECDRNGWLKTRDWDRYDMGEGVMKSSLTDDEIKKLTQELYKAFASPQFILRKLVSMRRLEDLAFLWRAGTKVIGHLGDFGRKGTEHVS</sequence>
<dbReference type="SFLD" id="SFLDG01082">
    <property type="entry name" value="B12-binding_domain_containing"/>
    <property type="match status" value="1"/>
</dbReference>
<evidence type="ECO:0000256" key="1">
    <source>
        <dbReference type="ARBA" id="ARBA00001966"/>
    </source>
</evidence>
<evidence type="ECO:0000256" key="2">
    <source>
        <dbReference type="ARBA" id="ARBA00022691"/>
    </source>
</evidence>
<dbReference type="GO" id="GO:0003824">
    <property type="term" value="F:catalytic activity"/>
    <property type="evidence" value="ECO:0007669"/>
    <property type="project" value="InterPro"/>
</dbReference>
<protein>
    <recommendedName>
        <fullName evidence="6">Radical SAM core domain-containing protein</fullName>
    </recommendedName>
</protein>
<dbReference type="RefSeq" id="WP_176233196.1">
    <property type="nucleotide sequence ID" value="NZ_BLRY01000022.1"/>
</dbReference>
<dbReference type="InterPro" id="IPR007197">
    <property type="entry name" value="rSAM"/>
</dbReference>
<keyword evidence="5" id="KW-0411">Iron-sulfur</keyword>
<dbReference type="SUPFAM" id="SSF102114">
    <property type="entry name" value="Radical SAM enzymes"/>
    <property type="match status" value="1"/>
</dbReference>
<evidence type="ECO:0000256" key="4">
    <source>
        <dbReference type="ARBA" id="ARBA00023004"/>
    </source>
</evidence>
<dbReference type="PROSITE" id="PS51918">
    <property type="entry name" value="RADICAL_SAM"/>
    <property type="match status" value="1"/>
</dbReference>
<dbReference type="InterPro" id="IPR058240">
    <property type="entry name" value="rSAM_sf"/>
</dbReference>
<gene>
    <name evidence="7" type="ORF">HKBW3S33_00637</name>
</gene>
<accession>A0A6V8QAY9</accession>
<evidence type="ECO:0000313" key="8">
    <source>
        <dbReference type="Proteomes" id="UP000591948"/>
    </source>
</evidence>